<dbReference type="Proteomes" id="UP000268093">
    <property type="component" value="Unassembled WGS sequence"/>
</dbReference>
<dbReference type="AlphaFoldDB" id="A0A433DHW4"/>
<proteinExistence type="predicted"/>
<evidence type="ECO:0000313" key="2">
    <source>
        <dbReference type="Proteomes" id="UP000268093"/>
    </source>
</evidence>
<organism evidence="1 2">
    <name type="scientific">Jimgerdemannia flammicorona</name>
    <dbReference type="NCBI Taxonomy" id="994334"/>
    <lineage>
        <taxon>Eukaryota</taxon>
        <taxon>Fungi</taxon>
        <taxon>Fungi incertae sedis</taxon>
        <taxon>Mucoromycota</taxon>
        <taxon>Mucoromycotina</taxon>
        <taxon>Endogonomycetes</taxon>
        <taxon>Endogonales</taxon>
        <taxon>Endogonaceae</taxon>
        <taxon>Jimgerdemannia</taxon>
    </lineage>
</organism>
<dbReference type="OrthoDB" id="2377383at2759"/>
<gene>
    <name evidence="1" type="ORF">BC936DRAFT_139026</name>
</gene>
<protein>
    <submittedName>
        <fullName evidence="1">Uncharacterized protein</fullName>
    </submittedName>
</protein>
<comment type="caution">
    <text evidence="1">The sequence shown here is derived from an EMBL/GenBank/DDBJ whole genome shotgun (WGS) entry which is preliminary data.</text>
</comment>
<accession>A0A433DHW4</accession>
<keyword evidence="2" id="KW-1185">Reference proteome</keyword>
<dbReference type="EMBL" id="RBNI01001417">
    <property type="protein sequence ID" value="RUP50452.1"/>
    <property type="molecule type" value="Genomic_DNA"/>
</dbReference>
<reference evidence="1 2" key="1">
    <citation type="journal article" date="2018" name="New Phytol.">
        <title>Phylogenomics of Endogonaceae and evolution of mycorrhizas within Mucoromycota.</title>
        <authorList>
            <person name="Chang Y."/>
            <person name="Desiro A."/>
            <person name="Na H."/>
            <person name="Sandor L."/>
            <person name="Lipzen A."/>
            <person name="Clum A."/>
            <person name="Barry K."/>
            <person name="Grigoriev I.V."/>
            <person name="Martin F.M."/>
            <person name="Stajich J.E."/>
            <person name="Smith M.E."/>
            <person name="Bonito G."/>
            <person name="Spatafora J.W."/>
        </authorList>
    </citation>
    <scope>NUCLEOTIDE SEQUENCE [LARGE SCALE GENOMIC DNA]</scope>
    <source>
        <strain evidence="1 2">GMNB39</strain>
    </source>
</reference>
<evidence type="ECO:0000313" key="1">
    <source>
        <dbReference type="EMBL" id="RUP50452.1"/>
    </source>
</evidence>
<name>A0A433DHW4_9FUNG</name>
<sequence>MYEAATAAELKKMRFLKARGAVQTYQTGHDHLLKSSTLVSKINLRELRDVADEIKGGIEPTTPRKRKQESSYIGDITEDVIVDFDKYPILESYCRIFSALQEHHIDEDSQRARHSIAMLKRAQLAAVPVPRIGFKLVSAVLQEHFDDQLRSAAVILRALKRKGKLDSNDVSWMSPPAVIKQLFKALRYRCSHSSVGHCRCCPIHPYTMPWPRQHTIRKSHKAELWTKIFSAAFVLHCSKFIPVWELQHLIPGDGGCGSSRSDFAALVTNKNDTQFAFFLVEFENNGFEVHKDDVVAGAICQKMKSTEHGCISDLVNATKIHLSTLEPVFNQQDSTLIYVHDSRLSFDLQTKDAETNVESVLKLVTYLRETVCEDGLWIRSFLNRQPERFNYGLKLALPRLPREAVKYRPFDTKFTPQAKRQKYNILDK</sequence>